<evidence type="ECO:0000313" key="2">
    <source>
        <dbReference type="EMBL" id="SEQ34783.1"/>
    </source>
</evidence>
<dbReference type="Proteomes" id="UP000242515">
    <property type="component" value="Unassembled WGS sequence"/>
</dbReference>
<dbReference type="EMBL" id="FOGC01000002">
    <property type="protein sequence ID" value="SEQ34783.1"/>
    <property type="molecule type" value="Genomic_DNA"/>
</dbReference>
<keyword evidence="1" id="KW-1133">Transmembrane helix</keyword>
<keyword evidence="1" id="KW-0812">Transmembrane</keyword>
<evidence type="ECO:0000256" key="1">
    <source>
        <dbReference type="SAM" id="Phobius"/>
    </source>
</evidence>
<accession>A0A1H9FBI4</accession>
<feature type="transmembrane region" description="Helical" evidence="1">
    <location>
        <begin position="109"/>
        <end position="132"/>
    </location>
</feature>
<organism evidence="2 3">
    <name type="scientific">Rosenbergiella nectarea</name>
    <dbReference type="NCBI Taxonomy" id="988801"/>
    <lineage>
        <taxon>Bacteria</taxon>
        <taxon>Pseudomonadati</taxon>
        <taxon>Pseudomonadota</taxon>
        <taxon>Gammaproteobacteria</taxon>
        <taxon>Enterobacterales</taxon>
        <taxon>Erwiniaceae</taxon>
        <taxon>Rosenbergiella</taxon>
    </lineage>
</organism>
<keyword evidence="1" id="KW-0472">Membrane</keyword>
<name>A0A1H9FBI4_9GAMM</name>
<feature type="transmembrane region" description="Helical" evidence="1">
    <location>
        <begin position="6"/>
        <end position="26"/>
    </location>
</feature>
<dbReference type="STRING" id="988801.SAMN05216522_102230"/>
<gene>
    <name evidence="2" type="ORF">SAMN05216522_102230</name>
</gene>
<evidence type="ECO:0000313" key="3">
    <source>
        <dbReference type="Proteomes" id="UP000242515"/>
    </source>
</evidence>
<sequence>MFWVYSLYILLVASPAILILINSEVYRSLDKLYFERFSIPQQLHWLDTYRGSTSVIMKWGIYGMILTQKKYNPKHRLFRNVSEEEYNFIKEAPAELQKKILREMLIRRCLLYAIGLATIAIFLFGGGLDYLLEPVTHENIMQGISLL</sequence>
<keyword evidence="3" id="KW-1185">Reference proteome</keyword>
<reference evidence="3" key="1">
    <citation type="submission" date="2016-10" db="EMBL/GenBank/DDBJ databases">
        <authorList>
            <person name="Varghese N."/>
            <person name="Submissions S."/>
        </authorList>
    </citation>
    <scope>NUCLEOTIDE SEQUENCE [LARGE SCALE GENOMIC DNA]</scope>
    <source>
        <strain evidence="3">8N4</strain>
    </source>
</reference>
<protein>
    <submittedName>
        <fullName evidence="2">Uncharacterized protein</fullName>
    </submittedName>
</protein>
<proteinExistence type="predicted"/>
<dbReference type="AlphaFoldDB" id="A0A1H9FBI4"/>